<name>X0YP73_9ZZZZ</name>
<dbReference type="InterPro" id="IPR036291">
    <property type="entry name" value="NAD(P)-bd_dom_sf"/>
</dbReference>
<dbReference type="Pfam" id="PF01408">
    <property type="entry name" value="GFO_IDH_MocA"/>
    <property type="match status" value="1"/>
</dbReference>
<protein>
    <recommendedName>
        <fullName evidence="1">Gfo/Idh/MocA-like oxidoreductase N-terminal domain-containing protein</fullName>
    </recommendedName>
</protein>
<dbReference type="InterPro" id="IPR000683">
    <property type="entry name" value="Gfo/Idh/MocA-like_OxRdtase_N"/>
</dbReference>
<dbReference type="SUPFAM" id="SSF51735">
    <property type="entry name" value="NAD(P)-binding Rossmann-fold domains"/>
    <property type="match status" value="1"/>
</dbReference>
<dbReference type="AlphaFoldDB" id="X0YP73"/>
<comment type="caution">
    <text evidence="2">The sequence shown here is derived from an EMBL/GenBank/DDBJ whole genome shotgun (WGS) entry which is preliminary data.</text>
</comment>
<sequence>MLNIAQIGVGYWGPNLLRNLISNKNCNVSWVADLSGERRDYVRGLYPGVTVTDDVERVFQNPEIAAVVIATPVETHFDLAMKALKAGKHILVEKPLARSVEEVEQIGEVAAKESLVAMVGHTFL</sequence>
<gene>
    <name evidence="2" type="ORF">S01H1_77325</name>
</gene>
<reference evidence="2" key="1">
    <citation type="journal article" date="2014" name="Front. Microbiol.">
        <title>High frequency of phylogenetically diverse reductive dehalogenase-homologous genes in deep subseafloor sedimentary metagenomes.</title>
        <authorList>
            <person name="Kawai M."/>
            <person name="Futagami T."/>
            <person name="Toyoda A."/>
            <person name="Takaki Y."/>
            <person name="Nishi S."/>
            <person name="Hori S."/>
            <person name="Arai W."/>
            <person name="Tsubouchi T."/>
            <person name="Morono Y."/>
            <person name="Uchiyama I."/>
            <person name="Ito T."/>
            <person name="Fujiyama A."/>
            <person name="Inagaki F."/>
            <person name="Takami H."/>
        </authorList>
    </citation>
    <scope>NUCLEOTIDE SEQUENCE</scope>
    <source>
        <strain evidence="2">Expedition CK06-06</strain>
    </source>
</reference>
<feature type="domain" description="Gfo/Idh/MocA-like oxidoreductase N-terminal" evidence="1">
    <location>
        <begin position="3"/>
        <end position="121"/>
    </location>
</feature>
<dbReference type="EMBL" id="BARS01051961">
    <property type="protein sequence ID" value="GAG50268.1"/>
    <property type="molecule type" value="Genomic_DNA"/>
</dbReference>
<dbReference type="InterPro" id="IPR051450">
    <property type="entry name" value="Gfo/Idh/MocA_Oxidoreductases"/>
</dbReference>
<evidence type="ECO:0000259" key="1">
    <source>
        <dbReference type="Pfam" id="PF01408"/>
    </source>
</evidence>
<organism evidence="2">
    <name type="scientific">marine sediment metagenome</name>
    <dbReference type="NCBI Taxonomy" id="412755"/>
    <lineage>
        <taxon>unclassified sequences</taxon>
        <taxon>metagenomes</taxon>
        <taxon>ecological metagenomes</taxon>
    </lineage>
</organism>
<dbReference type="GO" id="GO:0000166">
    <property type="term" value="F:nucleotide binding"/>
    <property type="evidence" value="ECO:0007669"/>
    <property type="project" value="InterPro"/>
</dbReference>
<proteinExistence type="predicted"/>
<dbReference type="Gene3D" id="3.40.50.720">
    <property type="entry name" value="NAD(P)-binding Rossmann-like Domain"/>
    <property type="match status" value="1"/>
</dbReference>
<dbReference type="PANTHER" id="PTHR43377:SF6">
    <property type="entry name" value="GFO_IDH_MOCA-LIKE OXIDOREDUCTASE N-TERMINAL DOMAIN-CONTAINING PROTEIN"/>
    <property type="match status" value="1"/>
</dbReference>
<feature type="non-terminal residue" evidence="2">
    <location>
        <position position="124"/>
    </location>
</feature>
<evidence type="ECO:0000313" key="2">
    <source>
        <dbReference type="EMBL" id="GAG50268.1"/>
    </source>
</evidence>
<accession>X0YP73</accession>
<dbReference type="PANTHER" id="PTHR43377">
    <property type="entry name" value="BILIVERDIN REDUCTASE A"/>
    <property type="match status" value="1"/>
</dbReference>